<feature type="transmembrane region" description="Helical" evidence="8">
    <location>
        <begin position="210"/>
        <end position="228"/>
    </location>
</feature>
<keyword evidence="7 8" id="KW-0472">Membrane</keyword>
<dbReference type="PANTHER" id="PTHR33908">
    <property type="entry name" value="MANNOSYLTRANSFERASE YKCB-RELATED"/>
    <property type="match status" value="1"/>
</dbReference>
<protein>
    <submittedName>
        <fullName evidence="9">Glycosyltransferase family 39 protein</fullName>
    </submittedName>
</protein>
<feature type="transmembrane region" description="Helical" evidence="8">
    <location>
        <begin position="114"/>
        <end position="132"/>
    </location>
</feature>
<sequence length="902" mass="100280">MATTEENKEEKTKDLTHRLDFFGEFLLFTVAALIILLWFNFATNHVNAFSAADASEYLRYATALSQVNWLSPNFAQEAFKEFIITGPTFPLVLVAFNWLTTFSSFDPAKSTTPLILQSLVAALTTGFIYVTARQLYNQSIGRLAALMSLFYPAFIVNSGRLYSEVFATFLECACFALFAALPQSARKKYIFLALLGATLVALQLTRSSMLLFTFASMALVLLVDFNKLDLKGSLKACGKSLLAFLLGASALLAPWLLYEKTVYNKLSLVVDRVGHYNLFIGTNAEIQGFLSYPYPDGHGIEQKSFLELIESAHKKSPNGFIRLLLDKPARLYKFPWNDYRAPIGPVDFQWQVLYHQIIIAGALLGLAMALGFALNDRLASKKKLLGRLYLLSGFVLNLPYLLFITVPRYNLAAMPVLLIFAAAGFYITSDLIKNHQFKWAKVCAGAWLFLFLYLRDDFSSLSASLAPYSLYIVQGTDLFSKGLIACLAALAAFLAMSKCLAVFVKQEYQGFALLPLIGTGLAVCLLTALPQRANGRIGESLIKFQDGTISNTTSAPAEIIQKQGRDCYLFIDSDQGQILRNATHIKINGVTCRGPFIPGLAAVDNWYYLKSRKDNSAYLECTYIFDCMTQASGLSNLDIRQWYMLPVPPAVLADAPVQDGKIKLQVEIESSESLTLFAEKISSDRKGQSFANKPSLNIYSWEKAFYGVENDRALTDSRFDWKMPANTKENQATIKLQNQNLPLSQTNLNLHIVAGPPSQSLDKNAISDSLIEEFKEKIECSGSKEVVLQFNPAEKSAKSPARLDETYKLLELEISKAGSAPYKVATAQMIFEQKDGRTLTMDLPYFKKPANHLCLGIPLPVSVIARESKLVTVRLMSDEDCRLRLALKELCGHPLGSGHEIY</sequence>
<feature type="transmembrane region" description="Helical" evidence="8">
    <location>
        <begin position="384"/>
        <end position="403"/>
    </location>
</feature>
<evidence type="ECO:0000256" key="4">
    <source>
        <dbReference type="ARBA" id="ARBA00022679"/>
    </source>
</evidence>
<evidence type="ECO:0000256" key="1">
    <source>
        <dbReference type="ARBA" id="ARBA00004651"/>
    </source>
</evidence>
<dbReference type="EMBL" id="JAFLCK010000020">
    <property type="protein sequence ID" value="MBN8661459.1"/>
    <property type="molecule type" value="Genomic_DNA"/>
</dbReference>
<feature type="transmembrane region" description="Helical" evidence="8">
    <location>
        <begin position="240"/>
        <end position="258"/>
    </location>
</feature>
<dbReference type="Proteomes" id="UP000664277">
    <property type="component" value="Unassembled WGS sequence"/>
</dbReference>
<evidence type="ECO:0000256" key="3">
    <source>
        <dbReference type="ARBA" id="ARBA00022676"/>
    </source>
</evidence>
<gene>
    <name evidence="9" type="ORF">J0M35_13925</name>
</gene>
<dbReference type="GO" id="GO:0009103">
    <property type="term" value="P:lipopolysaccharide biosynthetic process"/>
    <property type="evidence" value="ECO:0007669"/>
    <property type="project" value="UniProtKB-ARBA"/>
</dbReference>
<dbReference type="PANTHER" id="PTHR33908:SF11">
    <property type="entry name" value="MEMBRANE PROTEIN"/>
    <property type="match status" value="1"/>
</dbReference>
<reference evidence="9" key="1">
    <citation type="submission" date="2021-02" db="EMBL/GenBank/DDBJ databases">
        <title>Genome-Resolved Metagenomics of a Microbial Community Performing Photosynthetic Biological Nutrient Removal.</title>
        <authorList>
            <person name="Mcdaniel E.A."/>
        </authorList>
    </citation>
    <scope>NUCLEOTIDE SEQUENCE</scope>
    <source>
        <strain evidence="9">UWPOB_OBS1</strain>
    </source>
</reference>
<comment type="subcellular location">
    <subcellularLocation>
        <location evidence="1">Cell membrane</location>
        <topology evidence="1">Multi-pass membrane protein</topology>
    </subcellularLocation>
</comment>
<organism evidence="9 10">
    <name type="scientific">Candidatus Obscuribacter phosphatis</name>
    <dbReference type="NCBI Taxonomy" id="1906157"/>
    <lineage>
        <taxon>Bacteria</taxon>
        <taxon>Bacillati</taxon>
        <taxon>Candidatus Melainabacteria</taxon>
        <taxon>Candidatus Obscuribacterales</taxon>
        <taxon>Candidatus Obscuribacteraceae</taxon>
        <taxon>Candidatus Obscuribacter</taxon>
    </lineage>
</organism>
<comment type="caution">
    <text evidence="9">The sequence shown here is derived from an EMBL/GenBank/DDBJ whole genome shotgun (WGS) entry which is preliminary data.</text>
</comment>
<keyword evidence="3" id="KW-0328">Glycosyltransferase</keyword>
<keyword evidence="4" id="KW-0808">Transferase</keyword>
<feature type="transmembrane region" description="Helical" evidence="8">
    <location>
        <begin position="139"/>
        <end position="155"/>
    </location>
</feature>
<feature type="transmembrane region" description="Helical" evidence="8">
    <location>
        <begin position="352"/>
        <end position="372"/>
    </location>
</feature>
<feature type="transmembrane region" description="Helical" evidence="8">
    <location>
        <begin position="511"/>
        <end position="529"/>
    </location>
</feature>
<evidence type="ECO:0000313" key="9">
    <source>
        <dbReference type="EMBL" id="MBN8661459.1"/>
    </source>
</evidence>
<proteinExistence type="predicted"/>
<dbReference type="GO" id="GO:0005886">
    <property type="term" value="C:plasma membrane"/>
    <property type="evidence" value="ECO:0007669"/>
    <property type="project" value="UniProtKB-SubCell"/>
</dbReference>
<dbReference type="GO" id="GO:0016763">
    <property type="term" value="F:pentosyltransferase activity"/>
    <property type="evidence" value="ECO:0007669"/>
    <property type="project" value="TreeGrafter"/>
</dbReference>
<feature type="transmembrane region" description="Helical" evidence="8">
    <location>
        <begin position="439"/>
        <end position="455"/>
    </location>
</feature>
<evidence type="ECO:0000313" key="10">
    <source>
        <dbReference type="Proteomes" id="UP000664277"/>
    </source>
</evidence>
<name>A0A8J7P8W6_9BACT</name>
<feature type="transmembrane region" description="Helical" evidence="8">
    <location>
        <begin position="482"/>
        <end position="504"/>
    </location>
</feature>
<keyword evidence="6 8" id="KW-1133">Transmembrane helix</keyword>
<dbReference type="InterPro" id="IPR050297">
    <property type="entry name" value="LipidA_mod_glycosyltrf_83"/>
</dbReference>
<evidence type="ECO:0000256" key="2">
    <source>
        <dbReference type="ARBA" id="ARBA00022475"/>
    </source>
</evidence>
<evidence type="ECO:0000256" key="6">
    <source>
        <dbReference type="ARBA" id="ARBA00022989"/>
    </source>
</evidence>
<feature type="transmembrane region" description="Helical" evidence="8">
    <location>
        <begin position="409"/>
        <end position="427"/>
    </location>
</feature>
<evidence type="ECO:0000256" key="8">
    <source>
        <dbReference type="SAM" id="Phobius"/>
    </source>
</evidence>
<evidence type="ECO:0000256" key="5">
    <source>
        <dbReference type="ARBA" id="ARBA00022692"/>
    </source>
</evidence>
<keyword evidence="2" id="KW-1003">Cell membrane</keyword>
<feature type="transmembrane region" description="Helical" evidence="8">
    <location>
        <begin position="161"/>
        <end position="181"/>
    </location>
</feature>
<feature type="transmembrane region" description="Helical" evidence="8">
    <location>
        <begin position="188"/>
        <end position="204"/>
    </location>
</feature>
<keyword evidence="5 8" id="KW-0812">Transmembrane</keyword>
<dbReference type="AlphaFoldDB" id="A0A8J7P8W6"/>
<feature type="transmembrane region" description="Helical" evidence="8">
    <location>
        <begin position="21"/>
        <end position="41"/>
    </location>
</feature>
<accession>A0A8J7P8W6</accession>
<evidence type="ECO:0000256" key="7">
    <source>
        <dbReference type="ARBA" id="ARBA00023136"/>
    </source>
</evidence>